<dbReference type="Proteomes" id="UP001059192">
    <property type="component" value="Segment"/>
</dbReference>
<organism evidence="2 3">
    <name type="scientific">Gordonia phage Aleemily</name>
    <dbReference type="NCBI Taxonomy" id="2965181"/>
    <lineage>
        <taxon>Viruses</taxon>
        <taxon>Duplodnaviria</taxon>
        <taxon>Heunggongvirae</taxon>
        <taxon>Uroviricota</taxon>
        <taxon>Caudoviricetes</taxon>
        <taxon>Kruegerviridae</taxon>
        <taxon>Cafassovirus</taxon>
        <taxon>Cafassovirus aleemily</taxon>
    </lineage>
</organism>
<evidence type="ECO:0000313" key="3">
    <source>
        <dbReference type="Proteomes" id="UP001059192"/>
    </source>
</evidence>
<protein>
    <submittedName>
        <fullName evidence="2">Excise</fullName>
    </submittedName>
</protein>
<name>A0A9E7TRR9_9CAUD</name>
<accession>A0A9E7TRR9</accession>
<dbReference type="Pfam" id="PF12728">
    <property type="entry name" value="HTH_17"/>
    <property type="match status" value="1"/>
</dbReference>
<dbReference type="EMBL" id="ON970578">
    <property type="protein sequence ID" value="UVK59782.1"/>
    <property type="molecule type" value="Genomic_DNA"/>
</dbReference>
<reference evidence="2" key="1">
    <citation type="submission" date="2022-07" db="EMBL/GenBank/DDBJ databases">
        <authorList>
            <person name="Basulto B.M."/>
            <person name="Goecke B.E."/>
            <person name="Engstrom E.M."/>
            <person name="Moore Y."/>
            <person name="Pitman H.D."/>
            <person name="Schroeder M.D."/>
            <person name="Simpson G.E."/>
            <person name="Welch N."/>
            <person name="Tibbetts T.J."/>
            <person name="Butela K.A."/>
            <person name="Garlena R.A."/>
            <person name="Russell D.A."/>
            <person name="Jacobs-Sera D."/>
            <person name="Hatfull G.F."/>
        </authorList>
    </citation>
    <scope>NUCLEOTIDE SEQUENCE</scope>
</reference>
<sequence length="67" mass="7668">MTRVLDMMTVNEVAEALDIRRQSIYNARSQGGHALFDKGFTLGGRRLMFFREDVENYIRDAATAGQR</sequence>
<feature type="domain" description="Helix-turn-helix" evidence="1">
    <location>
        <begin position="7"/>
        <end position="60"/>
    </location>
</feature>
<gene>
    <name evidence="2" type="primary">42</name>
    <name evidence="2" type="ORF">SEA_ALEEMILY_42</name>
</gene>
<evidence type="ECO:0000259" key="1">
    <source>
        <dbReference type="Pfam" id="PF12728"/>
    </source>
</evidence>
<proteinExistence type="predicted"/>
<evidence type="ECO:0000313" key="2">
    <source>
        <dbReference type="EMBL" id="UVK59782.1"/>
    </source>
</evidence>
<keyword evidence="3" id="KW-1185">Reference proteome</keyword>
<dbReference type="InterPro" id="IPR041657">
    <property type="entry name" value="HTH_17"/>
</dbReference>